<feature type="transmembrane region" description="Helical" evidence="8">
    <location>
        <begin position="80"/>
        <end position="99"/>
    </location>
</feature>
<dbReference type="EMBL" id="QSBM01000012">
    <property type="protein sequence ID" value="RGX27780.1"/>
    <property type="molecule type" value="Genomic_DNA"/>
</dbReference>
<evidence type="ECO:0000256" key="1">
    <source>
        <dbReference type="ARBA" id="ARBA00004651"/>
    </source>
</evidence>
<keyword evidence="5 8" id="KW-0812">Transmembrane</keyword>
<dbReference type="GO" id="GO:0005886">
    <property type="term" value="C:plasma membrane"/>
    <property type="evidence" value="ECO:0007669"/>
    <property type="project" value="UniProtKB-SubCell"/>
</dbReference>
<dbReference type="OrthoDB" id="1674075at2"/>
<keyword evidence="3" id="KW-0813">Transport</keyword>
<sequence>MLRLYQTKYPRHIAGDHIFRRYFMVWAGALIVLITFAAILKNLEARMVLILSGAAMALIAGIAGVEGCFDGAMQAFISQLINESLVPTICACMGFSAVMEYTKCSSNLVYLLTRPLQKVRFAVVPGAILITWLINIVVMSAAGCAATVGTLLVPMMLGLGVHPATAAACILIGTWGNVMNPGQSFNVQVGELASMTGLEVVSSFTVVAVIALAASIVLLTVIDITMVKKGNKQGAAYAAEPECADREAVKSAPVKINYFKALIPATPIIFLLLGNAGVLPNFDITVWMLSCSVLGLLLDVRHVQDGVKQFFNGVGNSYRDIITLMAAASVFTFGMNAVGLTGALVDVMKNSTAIARLGAGFGPFIIAALSGSGNAAAIAFNTSITPHAADLGYAVEAMGSVAQIAAAIGRSASPVAGVTIICAKMAGVSPMDVVKRSILPMLAAVLIFMFMLM</sequence>
<dbReference type="AlphaFoldDB" id="A0A413FCZ6"/>
<comment type="caution">
    <text evidence="9">The sequence shown here is derived from an EMBL/GenBank/DDBJ whole genome shotgun (WGS) entry which is preliminary data.</text>
</comment>
<feature type="transmembrane region" description="Helical" evidence="8">
    <location>
        <begin position="433"/>
        <end position="452"/>
    </location>
</feature>
<dbReference type="InterPro" id="IPR004669">
    <property type="entry name" value="C4_dicarb_anaerob_car"/>
</dbReference>
<feature type="transmembrane region" description="Helical" evidence="8">
    <location>
        <begin position="200"/>
        <end position="222"/>
    </location>
</feature>
<comment type="subcellular location">
    <subcellularLocation>
        <location evidence="1">Cell membrane</location>
        <topology evidence="1">Multi-pass membrane protein</topology>
    </subcellularLocation>
</comment>
<reference evidence="9 10" key="1">
    <citation type="submission" date="2018-08" db="EMBL/GenBank/DDBJ databases">
        <title>A genome reference for cultivated species of the human gut microbiota.</title>
        <authorList>
            <person name="Zou Y."/>
            <person name="Xue W."/>
            <person name="Luo G."/>
        </authorList>
    </citation>
    <scope>NUCLEOTIDE SEQUENCE [LARGE SCALE GENOMIC DNA]</scope>
    <source>
        <strain evidence="9 10">AF04-15</strain>
    </source>
</reference>
<evidence type="ECO:0000256" key="3">
    <source>
        <dbReference type="ARBA" id="ARBA00022448"/>
    </source>
</evidence>
<name>A0A413FCZ6_9FIRM</name>
<keyword evidence="7 8" id="KW-0472">Membrane</keyword>
<gene>
    <name evidence="9" type="ORF">DWV29_15690</name>
</gene>
<dbReference type="PANTHER" id="PTHR42002">
    <property type="entry name" value="ANAEROBIC C4-DICARBOXYLATE TRANSPORTER DCUC-RELATED"/>
    <property type="match status" value="1"/>
</dbReference>
<evidence type="ECO:0000256" key="4">
    <source>
        <dbReference type="ARBA" id="ARBA00022475"/>
    </source>
</evidence>
<feature type="transmembrane region" description="Helical" evidence="8">
    <location>
        <begin position="46"/>
        <end position="68"/>
    </location>
</feature>
<dbReference type="Pfam" id="PF03606">
    <property type="entry name" value="DcuC"/>
    <property type="match status" value="1"/>
</dbReference>
<evidence type="ECO:0000256" key="7">
    <source>
        <dbReference type="ARBA" id="ARBA00023136"/>
    </source>
</evidence>
<evidence type="ECO:0000256" key="5">
    <source>
        <dbReference type="ARBA" id="ARBA00022692"/>
    </source>
</evidence>
<keyword evidence="6 8" id="KW-1133">Transmembrane helix</keyword>
<dbReference type="Proteomes" id="UP000283880">
    <property type="component" value="Unassembled WGS sequence"/>
</dbReference>
<feature type="transmembrane region" description="Helical" evidence="8">
    <location>
        <begin position="357"/>
        <end position="380"/>
    </location>
</feature>
<feature type="transmembrane region" description="Helical" evidence="8">
    <location>
        <begin position="321"/>
        <end position="345"/>
    </location>
</feature>
<evidence type="ECO:0000313" key="9">
    <source>
        <dbReference type="EMBL" id="RGX27780.1"/>
    </source>
</evidence>
<dbReference type="NCBIfam" id="NF037994">
    <property type="entry name" value="DcuC_1"/>
    <property type="match status" value="1"/>
</dbReference>
<evidence type="ECO:0000313" key="10">
    <source>
        <dbReference type="Proteomes" id="UP000283880"/>
    </source>
</evidence>
<dbReference type="InterPro" id="IPR018385">
    <property type="entry name" value="C4_dicarb_anaerob_car-like"/>
</dbReference>
<accession>A0A413FCZ6</accession>
<comment type="similarity">
    <text evidence="2">Belongs to the DcuC/DcuD transporter (TC 2.A.61) family.</text>
</comment>
<feature type="transmembrane region" description="Helical" evidence="8">
    <location>
        <begin position="119"/>
        <end position="139"/>
    </location>
</feature>
<proteinExistence type="inferred from homology"/>
<evidence type="ECO:0000256" key="8">
    <source>
        <dbReference type="SAM" id="Phobius"/>
    </source>
</evidence>
<keyword evidence="4" id="KW-1003">Cell membrane</keyword>
<organism evidence="9 10">
    <name type="scientific">Enterocloster asparagiformis</name>
    <dbReference type="NCBI Taxonomy" id="333367"/>
    <lineage>
        <taxon>Bacteria</taxon>
        <taxon>Bacillati</taxon>
        <taxon>Bacillota</taxon>
        <taxon>Clostridia</taxon>
        <taxon>Lachnospirales</taxon>
        <taxon>Lachnospiraceae</taxon>
        <taxon>Enterocloster</taxon>
    </lineage>
</organism>
<feature type="transmembrane region" description="Helical" evidence="8">
    <location>
        <begin position="151"/>
        <end position="175"/>
    </location>
</feature>
<dbReference type="GO" id="GO:0015556">
    <property type="term" value="F:C4-dicarboxylate transmembrane transporter activity"/>
    <property type="evidence" value="ECO:0007669"/>
    <property type="project" value="InterPro"/>
</dbReference>
<protein>
    <submittedName>
        <fullName evidence="9">C4-dicarboxylate ABC transporter</fullName>
    </submittedName>
</protein>
<feature type="transmembrane region" description="Helical" evidence="8">
    <location>
        <begin position="258"/>
        <end position="278"/>
    </location>
</feature>
<evidence type="ECO:0000256" key="2">
    <source>
        <dbReference type="ARBA" id="ARBA00005275"/>
    </source>
</evidence>
<dbReference type="PANTHER" id="PTHR42002:SF2">
    <property type="entry name" value="ANAEROBIC C4-DICARBOXYLATE TRANSPORTER DCUC-RELATED"/>
    <property type="match status" value="1"/>
</dbReference>
<evidence type="ECO:0000256" key="6">
    <source>
        <dbReference type="ARBA" id="ARBA00022989"/>
    </source>
</evidence>
<feature type="transmembrane region" description="Helical" evidence="8">
    <location>
        <begin position="21"/>
        <end position="40"/>
    </location>
</feature>